<keyword evidence="2" id="KW-1185">Reference proteome</keyword>
<dbReference type="InterPro" id="IPR011951">
    <property type="entry name" value="HAD-SF_hydro_IA_YjjG/PynA"/>
</dbReference>
<accession>A0ABY2WSU5</accession>
<dbReference type="InterPro" id="IPR023198">
    <property type="entry name" value="PGP-like_dom2"/>
</dbReference>
<dbReference type="EMBL" id="VCNI01000001">
    <property type="protein sequence ID" value="TMU57594.1"/>
    <property type="molecule type" value="Genomic_DNA"/>
</dbReference>
<comment type="caution">
    <text evidence="1">The sequence shown here is derived from an EMBL/GenBank/DDBJ whole genome shotgun (WGS) entry which is preliminary data.</text>
</comment>
<reference evidence="1 2" key="1">
    <citation type="submission" date="2019-05" db="EMBL/GenBank/DDBJ databases">
        <title>Flagellimonas sp. AsT0115, sp. nov., isolated from a marine red algae, Asparagopsis taxiformis.</title>
        <authorList>
            <person name="Kim J."/>
            <person name="Jeong S.E."/>
            <person name="Jeon C.O."/>
        </authorList>
    </citation>
    <scope>NUCLEOTIDE SEQUENCE [LARGE SCALE GENOMIC DNA]</scope>
    <source>
        <strain evidence="1 2">AsT0115</strain>
    </source>
</reference>
<dbReference type="SFLD" id="SFLDG01129">
    <property type="entry name" value="C1.5:_HAD__Beta-PGM__Phosphata"/>
    <property type="match status" value="1"/>
</dbReference>
<dbReference type="PANTHER" id="PTHR47478:SF1">
    <property type="entry name" value="PYRIMIDINE 5'-NUCLEOTIDASE YJJG"/>
    <property type="match status" value="1"/>
</dbReference>
<evidence type="ECO:0000313" key="1">
    <source>
        <dbReference type="EMBL" id="TMU57594.1"/>
    </source>
</evidence>
<dbReference type="Proteomes" id="UP000751614">
    <property type="component" value="Unassembled WGS sequence"/>
</dbReference>
<dbReference type="SUPFAM" id="SSF56784">
    <property type="entry name" value="HAD-like"/>
    <property type="match status" value="1"/>
</dbReference>
<dbReference type="SFLD" id="SFLDS00003">
    <property type="entry name" value="Haloacid_Dehalogenase"/>
    <property type="match status" value="1"/>
</dbReference>
<dbReference type="NCBIfam" id="TIGR02254">
    <property type="entry name" value="YjjG_YfnB"/>
    <property type="match status" value="1"/>
</dbReference>
<proteinExistence type="predicted"/>
<organism evidence="1 2">
    <name type="scientific">Flagellimonas algicola</name>
    <dbReference type="NCBI Taxonomy" id="2583815"/>
    <lineage>
        <taxon>Bacteria</taxon>
        <taxon>Pseudomonadati</taxon>
        <taxon>Bacteroidota</taxon>
        <taxon>Flavobacteriia</taxon>
        <taxon>Flavobacteriales</taxon>
        <taxon>Flavobacteriaceae</taxon>
        <taxon>Flagellimonas</taxon>
    </lineage>
</organism>
<dbReference type="InterPro" id="IPR052550">
    <property type="entry name" value="Pyrimidine_5'-ntase_YjjG"/>
</dbReference>
<dbReference type="CDD" id="cd04305">
    <property type="entry name" value="HAD_Neu5Ac-Pase_like"/>
    <property type="match status" value="1"/>
</dbReference>
<dbReference type="InterPro" id="IPR006439">
    <property type="entry name" value="HAD-SF_hydro_IA"/>
</dbReference>
<dbReference type="PANTHER" id="PTHR47478">
    <property type="match status" value="1"/>
</dbReference>
<dbReference type="SFLD" id="SFLDG01135">
    <property type="entry name" value="C1.5.6:_HAD__Beta-PGM__Phospha"/>
    <property type="match status" value="1"/>
</dbReference>
<dbReference type="NCBIfam" id="TIGR01509">
    <property type="entry name" value="HAD-SF-IA-v3"/>
    <property type="match status" value="1"/>
</dbReference>
<dbReference type="InterPro" id="IPR023214">
    <property type="entry name" value="HAD_sf"/>
</dbReference>
<dbReference type="RefSeq" id="WP_138835213.1">
    <property type="nucleotide sequence ID" value="NZ_VCNI01000001.1"/>
</dbReference>
<name>A0ABY2WSU5_9FLAO</name>
<protein>
    <submittedName>
        <fullName evidence="1">Noncanonical pyrimidine nucleotidase, YjjG family</fullName>
    </submittedName>
</protein>
<sequence length="229" mass="26549">MFKNHITDIFFDLDHTLWDFERNSALTFEKILDQNEIHVNLDSFLKVYVPINLDYWKLYREDRITKAELRYQRLKKTFDAIGAQISDGHIDLLAQEYIQHLSTFTHLFPDTVEVLEYLSPKYNLHIITNGFQEIQEKKLKGANIDRYFEHVINSEDAGVKKPHPQIFHLALDRAKVSAENSLMVGDSLEADIQGAIAVGFQTLHFNAHNEANHKICPMINNLSEIKGIL</sequence>
<dbReference type="Gene3D" id="1.10.150.240">
    <property type="entry name" value="Putative phosphatase, domain 2"/>
    <property type="match status" value="1"/>
</dbReference>
<dbReference type="NCBIfam" id="TIGR01549">
    <property type="entry name" value="HAD-SF-IA-v1"/>
    <property type="match status" value="1"/>
</dbReference>
<dbReference type="Pfam" id="PF00702">
    <property type="entry name" value="Hydrolase"/>
    <property type="match status" value="1"/>
</dbReference>
<evidence type="ECO:0000313" key="2">
    <source>
        <dbReference type="Proteomes" id="UP000751614"/>
    </source>
</evidence>
<gene>
    <name evidence="1" type="ORF">FGG15_08620</name>
</gene>
<dbReference type="InterPro" id="IPR036412">
    <property type="entry name" value="HAD-like_sf"/>
</dbReference>
<dbReference type="Gene3D" id="3.40.50.1000">
    <property type="entry name" value="HAD superfamily/HAD-like"/>
    <property type="match status" value="1"/>
</dbReference>